<dbReference type="PANTHER" id="PTHR11804:SF84">
    <property type="entry name" value="SACCHAROLYSIN"/>
    <property type="match status" value="1"/>
</dbReference>
<protein>
    <submittedName>
        <fullName evidence="10">Peptidase, M3 (Thimet oligopeptidase) family</fullName>
        <ecNumber evidence="10">3.4.-.-</ecNumber>
    </submittedName>
</protein>
<evidence type="ECO:0000256" key="2">
    <source>
        <dbReference type="ARBA" id="ARBA00022670"/>
    </source>
</evidence>
<dbReference type="AlphaFoldDB" id="Q1D050"/>
<evidence type="ECO:0000256" key="4">
    <source>
        <dbReference type="ARBA" id="ARBA00022801"/>
    </source>
</evidence>
<evidence type="ECO:0000313" key="10">
    <source>
        <dbReference type="EMBL" id="ABF87843.1"/>
    </source>
</evidence>
<dbReference type="eggNOG" id="COG0339">
    <property type="taxonomic scope" value="Bacteria"/>
</dbReference>
<dbReference type="EMBL" id="CP000113">
    <property type="protein sequence ID" value="ABF87843.1"/>
    <property type="molecule type" value="Genomic_DNA"/>
</dbReference>
<dbReference type="Pfam" id="PF01432">
    <property type="entry name" value="Peptidase_M3"/>
    <property type="match status" value="1"/>
</dbReference>
<name>Q1D050_MYXXD</name>
<dbReference type="EnsemblBacteria" id="ABF87843">
    <property type="protein sequence ID" value="ABF87843"/>
    <property type="gene ID" value="MXAN_5836"/>
</dbReference>
<dbReference type="EC" id="3.4.-.-" evidence="10"/>
<sequence>MRRAASRISAANPCCSPASGALPLRPYIRRHHVQEQIVSESQVPDAARLVTCPPAEFTRAGEEAMAAARAGIAQLKALRPPYVTREVLEIYDEATAALDDAGARASVARHAHPDAAMREAAEAAEQALETLSNDIRMDRGVYDVLAALDLSGEDAATRKWMEKVRREFRRAGVDRDDATRARVKALQEELVRIGQEFSRNIRQDTRTEALSPSALEGLPDDYVRAHPPGPDGKVRITTDYPDIVPFMTYSRDAQAREQMWRVFRQRGHPANADVLQRMVSRRNELATLLGYRNWAAYATEDKMIRDEGAASDFIEKIAAASGARMERDYATLLERKRRDVPGAERVNPWDQAYLEDRVKAEQYAFDSQVVRPYYEYTRVKQGVLDLTARLFGVTYRRVADAPVWHPDVEAYDVFEGATLRGRFYLDMHPRDDKYKHAAQFTLTSGKSGRRLPEGVLVCNFPRPGAEPALLQHSDVETFFHEFGHLLHHIFGGHTRWAGVSGVRTEWDFVEAPSQMLEEWARDTASLQTFAKHYQTNEPIPADVVERMRRAEEFGKGLWVRQQMFYAALSLELYRRKPEGVDAVTLVRELQGKFTPFPYVEGTYFHLSFGHLDGYSSNYYTYMWSLVIAKDLFTVFQQKGMLSPEPAQAYRRAVLEPGGSDDAARLVNAFLGRDYDFRAYEEWLNQAA</sequence>
<dbReference type="InterPro" id="IPR024077">
    <property type="entry name" value="Neurolysin/TOP_dom2"/>
</dbReference>
<evidence type="ECO:0000256" key="6">
    <source>
        <dbReference type="ARBA" id="ARBA00023049"/>
    </source>
</evidence>
<dbReference type="SUPFAM" id="SSF55486">
    <property type="entry name" value="Metalloproteases ('zincins'), catalytic domain"/>
    <property type="match status" value="1"/>
</dbReference>
<organism evidence="10 11">
    <name type="scientific">Myxococcus xanthus (strain DK1622)</name>
    <dbReference type="NCBI Taxonomy" id="246197"/>
    <lineage>
        <taxon>Bacteria</taxon>
        <taxon>Pseudomonadati</taxon>
        <taxon>Myxococcota</taxon>
        <taxon>Myxococcia</taxon>
        <taxon>Myxococcales</taxon>
        <taxon>Cystobacterineae</taxon>
        <taxon>Myxococcaceae</taxon>
        <taxon>Myxococcus</taxon>
    </lineage>
</organism>
<dbReference type="GO" id="GO:0004222">
    <property type="term" value="F:metalloendopeptidase activity"/>
    <property type="evidence" value="ECO:0007669"/>
    <property type="project" value="InterPro"/>
</dbReference>
<dbReference type="Gene3D" id="1.10.1370.10">
    <property type="entry name" value="Neurolysin, domain 3"/>
    <property type="match status" value="1"/>
</dbReference>
<dbReference type="InterPro" id="IPR001567">
    <property type="entry name" value="Pept_M3A_M3B_dom"/>
</dbReference>
<dbReference type="InterPro" id="IPR024079">
    <property type="entry name" value="MetalloPept_cat_dom_sf"/>
</dbReference>
<dbReference type="KEGG" id="mxa:MXAN_5836"/>
<evidence type="ECO:0000256" key="7">
    <source>
        <dbReference type="RuleBase" id="RU003435"/>
    </source>
</evidence>
<comment type="similarity">
    <text evidence="1 7">Belongs to the peptidase M3 family.</text>
</comment>
<reference evidence="10 11" key="1">
    <citation type="journal article" date="2006" name="Proc. Natl. Acad. Sci. U.S.A.">
        <title>Evolution of sensory complexity recorded in a myxobacterial genome.</title>
        <authorList>
            <person name="Goldman B.S."/>
            <person name="Nierman W.C."/>
            <person name="Kaiser D."/>
            <person name="Slater S.C."/>
            <person name="Durkin A.S."/>
            <person name="Eisen J.A."/>
            <person name="Ronning C.M."/>
            <person name="Barbazuk W.B."/>
            <person name="Blanchard M."/>
            <person name="Field C."/>
            <person name="Halling C."/>
            <person name="Hinkle G."/>
            <person name="Iartchuk O."/>
            <person name="Kim H.S."/>
            <person name="Mackenzie C."/>
            <person name="Madupu R."/>
            <person name="Miller N."/>
            <person name="Shvartsbeyn A."/>
            <person name="Sullivan S.A."/>
            <person name="Vaudin M."/>
            <person name="Wiegand R."/>
            <person name="Kaplan H.B."/>
        </authorList>
    </citation>
    <scope>NUCLEOTIDE SEQUENCE [LARGE SCALE GENOMIC DNA]</scope>
    <source>
        <strain evidence="11">DK1622</strain>
    </source>
</reference>
<evidence type="ECO:0000256" key="5">
    <source>
        <dbReference type="ARBA" id="ARBA00022833"/>
    </source>
</evidence>
<dbReference type="Proteomes" id="UP000002402">
    <property type="component" value="Chromosome"/>
</dbReference>
<keyword evidence="4 7" id="KW-0378">Hydrolase</keyword>
<feature type="region of interest" description="Disordered" evidence="8">
    <location>
        <begin position="217"/>
        <end position="236"/>
    </location>
</feature>
<dbReference type="HOGENOM" id="CLU_001805_2_1_7"/>
<keyword evidence="2 7" id="KW-0645">Protease</keyword>
<gene>
    <name evidence="10" type="ordered locus">MXAN_5836</name>
</gene>
<dbReference type="GO" id="GO:0006508">
    <property type="term" value="P:proteolysis"/>
    <property type="evidence" value="ECO:0007669"/>
    <property type="project" value="UniProtKB-KW"/>
</dbReference>
<evidence type="ECO:0000256" key="1">
    <source>
        <dbReference type="ARBA" id="ARBA00006040"/>
    </source>
</evidence>
<evidence type="ECO:0000259" key="9">
    <source>
        <dbReference type="Pfam" id="PF01432"/>
    </source>
</evidence>
<evidence type="ECO:0000256" key="3">
    <source>
        <dbReference type="ARBA" id="ARBA00022723"/>
    </source>
</evidence>
<evidence type="ECO:0000256" key="8">
    <source>
        <dbReference type="SAM" id="MobiDB-lite"/>
    </source>
</evidence>
<dbReference type="GO" id="GO:0006518">
    <property type="term" value="P:peptide metabolic process"/>
    <property type="evidence" value="ECO:0007669"/>
    <property type="project" value="TreeGrafter"/>
</dbReference>
<accession>Q1D050</accession>
<proteinExistence type="inferred from homology"/>
<keyword evidence="11" id="KW-1185">Reference proteome</keyword>
<dbReference type="STRING" id="246197.MXAN_5836"/>
<keyword evidence="3 7" id="KW-0479">Metal-binding</keyword>
<keyword evidence="5 7" id="KW-0862">Zinc</keyword>
<feature type="domain" description="Peptidase M3A/M3B catalytic" evidence="9">
    <location>
        <begin position="246"/>
        <end position="681"/>
    </location>
</feature>
<dbReference type="PANTHER" id="PTHR11804">
    <property type="entry name" value="PROTEASE M3 THIMET OLIGOPEPTIDASE-RELATED"/>
    <property type="match status" value="1"/>
</dbReference>
<dbReference type="Gene3D" id="3.40.390.10">
    <property type="entry name" value="Collagenase (Catalytic Domain)"/>
    <property type="match status" value="1"/>
</dbReference>
<comment type="cofactor">
    <cofactor evidence="7">
        <name>Zn(2+)</name>
        <dbReference type="ChEBI" id="CHEBI:29105"/>
    </cofactor>
    <text evidence="7">Binds 1 zinc ion.</text>
</comment>
<keyword evidence="6 7" id="KW-0482">Metalloprotease</keyword>
<dbReference type="GO" id="GO:0046872">
    <property type="term" value="F:metal ion binding"/>
    <property type="evidence" value="ECO:0007669"/>
    <property type="project" value="UniProtKB-UniRule"/>
</dbReference>
<dbReference type="CDD" id="cd06455">
    <property type="entry name" value="M3A_TOP"/>
    <property type="match status" value="1"/>
</dbReference>
<dbReference type="InterPro" id="IPR045090">
    <property type="entry name" value="Pept_M3A_M3B"/>
</dbReference>
<evidence type="ECO:0000313" key="11">
    <source>
        <dbReference type="Proteomes" id="UP000002402"/>
    </source>
</evidence>